<evidence type="ECO:0000256" key="3">
    <source>
        <dbReference type="ARBA" id="ARBA00022597"/>
    </source>
</evidence>
<accession>A0A1T4NE21</accession>
<evidence type="ECO:0000256" key="5">
    <source>
        <dbReference type="ARBA" id="ARBA00022683"/>
    </source>
</evidence>
<dbReference type="GO" id="GO:0016301">
    <property type="term" value="F:kinase activity"/>
    <property type="evidence" value="ECO:0007669"/>
    <property type="project" value="UniProtKB-KW"/>
</dbReference>
<dbReference type="Pfam" id="PF00358">
    <property type="entry name" value="PTS_EIIA_1"/>
    <property type="match status" value="1"/>
</dbReference>
<dbReference type="InterPro" id="IPR001127">
    <property type="entry name" value="PTS_EIIA_1_perm"/>
</dbReference>
<dbReference type="RefSeq" id="WP_254847073.1">
    <property type="nucleotide sequence ID" value="NZ_FUXB01000005.1"/>
</dbReference>
<dbReference type="EMBL" id="FUXB01000005">
    <property type="protein sequence ID" value="SJZ77247.1"/>
    <property type="molecule type" value="Genomic_DNA"/>
</dbReference>
<evidence type="ECO:0000256" key="4">
    <source>
        <dbReference type="ARBA" id="ARBA00022679"/>
    </source>
</evidence>
<dbReference type="AlphaFoldDB" id="A0A1T4NE21"/>
<dbReference type="PANTHER" id="PTHR45008:SF1">
    <property type="entry name" value="PTS SYSTEM GLUCOSE-SPECIFIC EIIA COMPONENT"/>
    <property type="match status" value="1"/>
</dbReference>
<dbReference type="Gene3D" id="2.70.70.10">
    <property type="entry name" value="Glucose Permease (Domain IIA)"/>
    <property type="match status" value="1"/>
</dbReference>
<dbReference type="NCBIfam" id="TIGR00830">
    <property type="entry name" value="PTBA"/>
    <property type="match status" value="1"/>
</dbReference>
<dbReference type="GO" id="GO:0005737">
    <property type="term" value="C:cytoplasm"/>
    <property type="evidence" value="ECO:0007669"/>
    <property type="project" value="UniProtKB-SubCell"/>
</dbReference>
<gene>
    <name evidence="12" type="ORF">SAMN02745782_01330</name>
</gene>
<sequence>MPLSKATVTPKVTMSLISPAKGELIALEEVNDPSFSSKLLGDGVAIKPVDGVIKAPCDAIISSVIDSHHAVGMTCENGANILIHVGLDTVNLKGQHFECKVV</sequence>
<evidence type="ECO:0000313" key="12">
    <source>
        <dbReference type="EMBL" id="SJZ77247.1"/>
    </source>
</evidence>
<dbReference type="InterPro" id="IPR011055">
    <property type="entry name" value="Dup_hybrid_motif"/>
</dbReference>
<keyword evidence="4" id="KW-0808">Transferase</keyword>
<keyword evidence="5" id="KW-0598">Phosphotransferase system</keyword>
<keyword evidence="13" id="KW-1185">Reference proteome</keyword>
<evidence type="ECO:0000256" key="1">
    <source>
        <dbReference type="ARBA" id="ARBA00004496"/>
    </source>
</evidence>
<dbReference type="InterPro" id="IPR050890">
    <property type="entry name" value="PTS_EIIA_component"/>
</dbReference>
<evidence type="ECO:0000313" key="13">
    <source>
        <dbReference type="Proteomes" id="UP000190834"/>
    </source>
</evidence>
<proteinExistence type="predicted"/>
<dbReference type="PROSITE" id="PS51093">
    <property type="entry name" value="PTS_EIIA_TYPE_1"/>
    <property type="match status" value="1"/>
</dbReference>
<comment type="subcellular location">
    <subcellularLocation>
        <location evidence="1">Cytoplasm</location>
    </subcellularLocation>
</comment>
<dbReference type="STRING" id="1123491.SAMN02745782_01330"/>
<keyword evidence="3" id="KW-0762">Sugar transport</keyword>
<evidence type="ECO:0000256" key="6">
    <source>
        <dbReference type="ARBA" id="ARBA00022777"/>
    </source>
</evidence>
<protein>
    <recommendedName>
        <fullName evidence="7">PTS system glucose-specific EIIA component</fullName>
    </recommendedName>
    <alternativeName>
        <fullName evidence="10">EIIA-Glc</fullName>
    </alternativeName>
    <alternativeName>
        <fullName evidence="9">EIII-Glc</fullName>
    </alternativeName>
    <alternativeName>
        <fullName evidence="8">Glucose-specific phosphotransferase enzyme IIA component</fullName>
    </alternativeName>
</protein>
<dbReference type="GO" id="GO:0009401">
    <property type="term" value="P:phosphoenolpyruvate-dependent sugar phosphotransferase system"/>
    <property type="evidence" value="ECO:0007669"/>
    <property type="project" value="UniProtKB-KW"/>
</dbReference>
<organism evidence="12 13">
    <name type="scientific">Vibrio cincinnatiensis DSM 19608</name>
    <dbReference type="NCBI Taxonomy" id="1123491"/>
    <lineage>
        <taxon>Bacteria</taxon>
        <taxon>Pseudomonadati</taxon>
        <taxon>Pseudomonadota</taxon>
        <taxon>Gammaproteobacteria</taxon>
        <taxon>Vibrionales</taxon>
        <taxon>Vibrionaceae</taxon>
        <taxon>Vibrio</taxon>
    </lineage>
</organism>
<evidence type="ECO:0000256" key="9">
    <source>
        <dbReference type="ARBA" id="ARBA00042526"/>
    </source>
</evidence>
<dbReference type="PANTHER" id="PTHR45008">
    <property type="entry name" value="PTS SYSTEM GLUCOSE-SPECIFIC EIIA COMPONENT"/>
    <property type="match status" value="1"/>
</dbReference>
<dbReference type="Proteomes" id="UP000190834">
    <property type="component" value="Unassembled WGS sequence"/>
</dbReference>
<dbReference type="PROSITE" id="PS00371">
    <property type="entry name" value="PTS_EIIA_TYPE_1_HIS"/>
    <property type="match status" value="1"/>
</dbReference>
<keyword evidence="2" id="KW-0813">Transport</keyword>
<dbReference type="SUPFAM" id="SSF51261">
    <property type="entry name" value="Duplicated hybrid motif"/>
    <property type="match status" value="1"/>
</dbReference>
<dbReference type="GeneID" id="80426358"/>
<evidence type="ECO:0000256" key="8">
    <source>
        <dbReference type="ARBA" id="ARBA00042296"/>
    </source>
</evidence>
<keyword evidence="6" id="KW-0418">Kinase</keyword>
<evidence type="ECO:0000256" key="10">
    <source>
        <dbReference type="ARBA" id="ARBA00042873"/>
    </source>
</evidence>
<evidence type="ECO:0000259" key="11">
    <source>
        <dbReference type="PROSITE" id="PS51093"/>
    </source>
</evidence>
<evidence type="ECO:0000256" key="7">
    <source>
        <dbReference type="ARBA" id="ARBA00039163"/>
    </source>
</evidence>
<evidence type="ECO:0000256" key="2">
    <source>
        <dbReference type="ARBA" id="ARBA00022448"/>
    </source>
</evidence>
<name>A0A1T4NE21_VIBCI</name>
<reference evidence="13" key="1">
    <citation type="submission" date="2017-02" db="EMBL/GenBank/DDBJ databases">
        <authorList>
            <person name="Varghese N."/>
            <person name="Submissions S."/>
        </authorList>
    </citation>
    <scope>NUCLEOTIDE SEQUENCE [LARGE SCALE GENOMIC DNA]</scope>
    <source>
        <strain evidence="13">DSM 19608</strain>
    </source>
</reference>
<feature type="domain" description="PTS EIIA type-1" evidence="11">
    <location>
        <begin position="32"/>
        <end position="102"/>
    </location>
</feature>